<feature type="repeat" description="ANK" evidence="1">
    <location>
        <begin position="34"/>
        <end position="54"/>
    </location>
</feature>
<dbReference type="PROSITE" id="PS50088">
    <property type="entry name" value="ANK_REPEAT"/>
    <property type="match status" value="1"/>
</dbReference>
<protein>
    <submittedName>
        <fullName evidence="2">Uncharacterized protein</fullName>
    </submittedName>
</protein>
<dbReference type="AlphaFoldDB" id="A0A3Q2QKX7"/>
<reference evidence="2" key="1">
    <citation type="submission" date="2025-08" db="UniProtKB">
        <authorList>
            <consortium name="Ensembl"/>
        </authorList>
    </citation>
    <scope>IDENTIFICATION</scope>
</reference>
<accession>A0A3Q2QKX7</accession>
<dbReference type="Proteomes" id="UP000265000">
    <property type="component" value="Unplaced"/>
</dbReference>
<dbReference type="Gene3D" id="1.25.40.20">
    <property type="entry name" value="Ankyrin repeat-containing domain"/>
    <property type="match status" value="1"/>
</dbReference>
<keyword evidence="1" id="KW-0040">ANK repeat</keyword>
<reference evidence="2" key="2">
    <citation type="submission" date="2025-09" db="UniProtKB">
        <authorList>
            <consortium name="Ensembl"/>
        </authorList>
    </citation>
    <scope>IDENTIFICATION</scope>
</reference>
<dbReference type="Ensembl" id="ENSFHET00000031253.1">
    <property type="protein sequence ID" value="ENSFHEP00000028061.1"/>
    <property type="gene ID" value="ENSFHEG00000000268.1"/>
</dbReference>
<dbReference type="SUPFAM" id="SSF48403">
    <property type="entry name" value="Ankyrin repeat"/>
    <property type="match status" value="1"/>
</dbReference>
<dbReference type="Pfam" id="PF12796">
    <property type="entry name" value="Ank_2"/>
    <property type="match status" value="1"/>
</dbReference>
<evidence type="ECO:0000256" key="1">
    <source>
        <dbReference type="PROSITE-ProRule" id="PRU00023"/>
    </source>
</evidence>
<keyword evidence="3" id="KW-1185">Reference proteome</keyword>
<organism evidence="2 3">
    <name type="scientific">Fundulus heteroclitus</name>
    <name type="common">Killifish</name>
    <name type="synonym">Mummichog</name>
    <dbReference type="NCBI Taxonomy" id="8078"/>
    <lineage>
        <taxon>Eukaryota</taxon>
        <taxon>Metazoa</taxon>
        <taxon>Chordata</taxon>
        <taxon>Craniata</taxon>
        <taxon>Vertebrata</taxon>
        <taxon>Euteleostomi</taxon>
        <taxon>Actinopterygii</taxon>
        <taxon>Neopterygii</taxon>
        <taxon>Teleostei</taxon>
        <taxon>Neoteleostei</taxon>
        <taxon>Acanthomorphata</taxon>
        <taxon>Ovalentaria</taxon>
        <taxon>Atherinomorphae</taxon>
        <taxon>Cyprinodontiformes</taxon>
        <taxon>Fundulidae</taxon>
        <taxon>Fundulus</taxon>
    </lineage>
</organism>
<evidence type="ECO:0000313" key="3">
    <source>
        <dbReference type="Proteomes" id="UP000265000"/>
    </source>
</evidence>
<evidence type="ECO:0000313" key="2">
    <source>
        <dbReference type="Ensembl" id="ENSFHEP00000028061.1"/>
    </source>
</evidence>
<dbReference type="InterPro" id="IPR036770">
    <property type="entry name" value="Ankyrin_rpt-contain_sf"/>
</dbReference>
<name>A0A3Q2QKX7_FUNHE</name>
<dbReference type="STRING" id="8078.ENSFHEP00000028061"/>
<proteinExistence type="predicted"/>
<dbReference type="InterPro" id="IPR002110">
    <property type="entry name" value="Ankyrin_rpt"/>
</dbReference>
<dbReference type="PROSITE" id="PS50297">
    <property type="entry name" value="ANK_REP_REGION"/>
    <property type="match status" value="1"/>
</dbReference>
<sequence>MNIITHYSQSKHESYLHHTAEVLVNHGVNAKTKNGYTPLHQAAQQGHTHIINLLGIHVGYAGHAGAPVFMLQNILMCPKSQ</sequence>